<keyword evidence="3" id="KW-0238">DNA-binding</keyword>
<dbReference type="RefSeq" id="WP_308457152.1">
    <property type="nucleotide sequence ID" value="NZ_JAJEQM010000025.1"/>
</dbReference>
<keyword evidence="1" id="KW-0805">Transcription regulation</keyword>
<keyword evidence="7" id="KW-1185">Reference proteome</keyword>
<proteinExistence type="predicted"/>
<organism evidence="6 7">
    <name type="scientific">Hominilimicola fabiformis</name>
    <dbReference type="NCBI Taxonomy" id="2885356"/>
    <lineage>
        <taxon>Bacteria</taxon>
        <taxon>Bacillati</taxon>
        <taxon>Bacillota</taxon>
        <taxon>Clostridia</taxon>
        <taxon>Eubacteriales</taxon>
        <taxon>Oscillospiraceae</taxon>
        <taxon>Hominilimicola</taxon>
    </lineage>
</organism>
<dbReference type="GO" id="GO:0006352">
    <property type="term" value="P:DNA-templated transcription initiation"/>
    <property type="evidence" value="ECO:0007669"/>
    <property type="project" value="InterPro"/>
</dbReference>
<evidence type="ECO:0000256" key="3">
    <source>
        <dbReference type="ARBA" id="ARBA00023125"/>
    </source>
</evidence>
<dbReference type="GO" id="GO:0003677">
    <property type="term" value="F:DNA binding"/>
    <property type="evidence" value="ECO:0007669"/>
    <property type="project" value="UniProtKB-KW"/>
</dbReference>
<name>A0AAE3E0D6_9FIRM</name>
<comment type="caution">
    <text evidence="6">The sequence shown here is derived from an EMBL/GenBank/DDBJ whole genome shotgun (WGS) entry which is preliminary data.</text>
</comment>
<dbReference type="InterPro" id="IPR014284">
    <property type="entry name" value="RNA_pol_sigma-70_dom"/>
</dbReference>
<dbReference type="Proteomes" id="UP001198242">
    <property type="component" value="Unassembled WGS sequence"/>
</dbReference>
<dbReference type="GO" id="GO:0016987">
    <property type="term" value="F:sigma factor activity"/>
    <property type="evidence" value="ECO:0007669"/>
    <property type="project" value="UniProtKB-KW"/>
</dbReference>
<accession>A0AAE3E0D6</accession>
<evidence type="ECO:0000313" key="7">
    <source>
        <dbReference type="Proteomes" id="UP001198242"/>
    </source>
</evidence>
<evidence type="ECO:0000256" key="2">
    <source>
        <dbReference type="ARBA" id="ARBA00023082"/>
    </source>
</evidence>
<evidence type="ECO:0000259" key="5">
    <source>
        <dbReference type="Pfam" id="PF04545"/>
    </source>
</evidence>
<evidence type="ECO:0000256" key="4">
    <source>
        <dbReference type="ARBA" id="ARBA00023163"/>
    </source>
</evidence>
<dbReference type="Gene3D" id="1.10.10.10">
    <property type="entry name" value="Winged helix-like DNA-binding domain superfamily/Winged helix DNA-binding domain"/>
    <property type="match status" value="1"/>
</dbReference>
<dbReference type="InterPro" id="IPR013324">
    <property type="entry name" value="RNA_pol_sigma_r3/r4-like"/>
</dbReference>
<protein>
    <submittedName>
        <fullName evidence="6">Sigma-70 family RNA polymerase sigma factor</fullName>
    </submittedName>
</protein>
<dbReference type="PANTHER" id="PTHR30385">
    <property type="entry name" value="SIGMA FACTOR F FLAGELLAR"/>
    <property type="match status" value="1"/>
</dbReference>
<evidence type="ECO:0000256" key="1">
    <source>
        <dbReference type="ARBA" id="ARBA00023015"/>
    </source>
</evidence>
<dbReference type="InterPro" id="IPR007630">
    <property type="entry name" value="RNA_pol_sigma70_r4"/>
</dbReference>
<dbReference type="NCBIfam" id="TIGR02937">
    <property type="entry name" value="sigma70-ECF"/>
    <property type="match status" value="1"/>
</dbReference>
<gene>
    <name evidence="6" type="ORF">LKE05_13290</name>
</gene>
<evidence type="ECO:0000313" key="6">
    <source>
        <dbReference type="EMBL" id="MCC2211756.1"/>
    </source>
</evidence>
<dbReference type="SUPFAM" id="SSF88659">
    <property type="entry name" value="Sigma3 and sigma4 domains of RNA polymerase sigma factors"/>
    <property type="match status" value="1"/>
</dbReference>
<dbReference type="AlphaFoldDB" id="A0AAE3E0D6"/>
<feature type="domain" description="RNA polymerase sigma-70 region 4" evidence="5">
    <location>
        <begin position="78"/>
        <end position="127"/>
    </location>
</feature>
<dbReference type="InterPro" id="IPR036388">
    <property type="entry name" value="WH-like_DNA-bd_sf"/>
</dbReference>
<sequence length="129" mass="14897">MKIKYEFADGDVEVDVPNEWASILVELDRLERNNDKKERRRHYSLDACVYEGIVYASEDKNLTAIFETDSKFGRLTEAIKYLSDKQKSLIQAVYFDGMSVSDCAKHMGISQSAVSQQLKTIYKKLKKFL</sequence>
<keyword evidence="4" id="KW-0804">Transcription</keyword>
<keyword evidence="2" id="KW-0731">Sigma factor</keyword>
<dbReference type="CDD" id="cd06171">
    <property type="entry name" value="Sigma70_r4"/>
    <property type="match status" value="1"/>
</dbReference>
<dbReference type="EMBL" id="JAJEQM010000025">
    <property type="protein sequence ID" value="MCC2211756.1"/>
    <property type="molecule type" value="Genomic_DNA"/>
</dbReference>
<reference evidence="6 7" key="1">
    <citation type="submission" date="2021-10" db="EMBL/GenBank/DDBJ databases">
        <title>Anaerobic single-cell dispensing facilitates the cultivation of human gut bacteria.</title>
        <authorList>
            <person name="Afrizal A."/>
        </authorList>
    </citation>
    <scope>NUCLEOTIDE SEQUENCE [LARGE SCALE GENOMIC DNA]</scope>
    <source>
        <strain evidence="6 7">CLA-AA-H232</strain>
    </source>
</reference>
<dbReference type="Pfam" id="PF04545">
    <property type="entry name" value="Sigma70_r4"/>
    <property type="match status" value="1"/>
</dbReference>